<dbReference type="Proteomes" id="UP000271705">
    <property type="component" value="Unassembled WGS sequence"/>
</dbReference>
<reference evidence="2 3" key="1">
    <citation type="submission" date="2018-12" db="EMBL/GenBank/DDBJ databases">
        <authorList>
            <person name="Kartti S."/>
            <person name="Manni A."/>
            <person name="Chemao El Fihri M.W."/>
            <person name="Laamarti M."/>
            <person name="Temsamani L."/>
            <person name="El Jamali J.E."/>
            <person name="Ouadghiri M."/>
            <person name="Ibrahimi A."/>
            <person name="Filati-Maltouf A."/>
        </authorList>
    </citation>
    <scope>NUCLEOTIDE SEQUENCE [LARGE SCALE GENOMIC DNA]</scope>
    <source>
        <strain evidence="2 3">MDMC339</strain>
    </source>
</reference>
<dbReference type="AlphaFoldDB" id="A0A3S0JQ71"/>
<name>A0A3S0JQ71_STEMA</name>
<feature type="region of interest" description="Disordered" evidence="1">
    <location>
        <begin position="1"/>
        <end position="31"/>
    </location>
</feature>
<evidence type="ECO:0000313" key="3">
    <source>
        <dbReference type="Proteomes" id="UP000271705"/>
    </source>
</evidence>
<comment type="caution">
    <text evidence="2">The sequence shown here is derived from an EMBL/GenBank/DDBJ whole genome shotgun (WGS) entry which is preliminary data.</text>
</comment>
<evidence type="ECO:0000256" key="1">
    <source>
        <dbReference type="SAM" id="MobiDB-lite"/>
    </source>
</evidence>
<dbReference type="EMBL" id="RXLZ01000005">
    <property type="protein sequence ID" value="RTQ91596.1"/>
    <property type="molecule type" value="Genomic_DNA"/>
</dbReference>
<feature type="compositionally biased region" description="Basic and acidic residues" evidence="1">
    <location>
        <begin position="347"/>
        <end position="357"/>
    </location>
</feature>
<sequence>MARNKKSGATGGKAKVKRPNPARKKASAKNMMEAQSRHASYQRALKSADPVKRQVGELVFQRTYIDKGLLAKEALLLRTRWIGNRYMSPVQATQAFTEAYIAAYRAAWARHFDLSEAPHKQPCATSLALNDRSVITSLWRARQKADELGMPYDLFCEIVLDLWLSGRKAKQPPLPNQLLSGKLFGAWMRGHPTWAETGERLFLPAWDRRFFMEPSGEDPVHAAAMRALSADVLHAKDRPARLAQYLGAGGPLTEARAKAMFEEDMVRDALAMVAEPAEVNEAPEGYAPACIGNRSDVRDMPCHNCPFAVQCSSVKRKVTRALNAAGVSGDPRADRRREQNRNSQRKHREEQRRKLAA</sequence>
<feature type="compositionally biased region" description="Basic residues" evidence="1">
    <location>
        <begin position="14"/>
        <end position="27"/>
    </location>
</feature>
<proteinExistence type="predicted"/>
<dbReference type="RefSeq" id="WP_126927929.1">
    <property type="nucleotide sequence ID" value="NZ_RXLZ01000005.1"/>
</dbReference>
<accession>A0A3S0JQ71</accession>
<evidence type="ECO:0000313" key="2">
    <source>
        <dbReference type="EMBL" id="RTQ91596.1"/>
    </source>
</evidence>
<feature type="region of interest" description="Disordered" evidence="1">
    <location>
        <begin position="324"/>
        <end position="357"/>
    </location>
</feature>
<organism evidence="2 3">
    <name type="scientific">Stenotrophomonas maltophilia</name>
    <name type="common">Pseudomonas maltophilia</name>
    <name type="synonym">Xanthomonas maltophilia</name>
    <dbReference type="NCBI Taxonomy" id="40324"/>
    <lineage>
        <taxon>Bacteria</taxon>
        <taxon>Pseudomonadati</taxon>
        <taxon>Pseudomonadota</taxon>
        <taxon>Gammaproteobacteria</taxon>
        <taxon>Lysobacterales</taxon>
        <taxon>Lysobacteraceae</taxon>
        <taxon>Stenotrophomonas</taxon>
        <taxon>Stenotrophomonas maltophilia group</taxon>
    </lineage>
</organism>
<protein>
    <submittedName>
        <fullName evidence="2">BZIP transcription factor</fullName>
    </submittedName>
</protein>
<gene>
    <name evidence="2" type="ORF">EKL94_03075</name>
</gene>
<feature type="compositionally biased region" description="Basic and acidic residues" evidence="1">
    <location>
        <begin position="331"/>
        <end position="340"/>
    </location>
</feature>